<feature type="region of interest" description="Disordered" evidence="1">
    <location>
        <begin position="100"/>
        <end position="174"/>
    </location>
</feature>
<name>A0A645AP94_9ZZZZ</name>
<feature type="compositionally biased region" description="Basic and acidic residues" evidence="1">
    <location>
        <begin position="110"/>
        <end position="123"/>
    </location>
</feature>
<accession>A0A645AP94</accession>
<sequence length="237" mass="27869">MAHLGHRLRNGLLHRQVDVQRALQPDGWRLLQLQQHIALVHGRHEGLTGAAIGRNPRHQCGHRHHRGTLWMAQCGVQQRPVQPRCHAHHPGLAVRALLEQQRGQHRHQRERQQQRRAQREHNGQRHRRKQFALQPLQREQGQKRQADDENARSHRHGHLSRRRKDAMQARLLRPGRVRIQAADGVFHHHHRRIHQHADGNRQAAQAHQVGAHARHPHQQKGAQRRQRHHQRHHQCGA</sequence>
<protein>
    <submittedName>
        <fullName evidence="2">Uncharacterized protein</fullName>
    </submittedName>
</protein>
<dbReference type="AlphaFoldDB" id="A0A645AP94"/>
<evidence type="ECO:0000313" key="2">
    <source>
        <dbReference type="EMBL" id="MPM54989.1"/>
    </source>
</evidence>
<reference evidence="2" key="1">
    <citation type="submission" date="2019-08" db="EMBL/GenBank/DDBJ databases">
        <authorList>
            <person name="Kucharzyk K."/>
            <person name="Murdoch R.W."/>
            <person name="Higgins S."/>
            <person name="Loffler F."/>
        </authorList>
    </citation>
    <scope>NUCLEOTIDE SEQUENCE</scope>
</reference>
<proteinExistence type="predicted"/>
<organism evidence="2">
    <name type="scientific">bioreactor metagenome</name>
    <dbReference type="NCBI Taxonomy" id="1076179"/>
    <lineage>
        <taxon>unclassified sequences</taxon>
        <taxon>metagenomes</taxon>
        <taxon>ecological metagenomes</taxon>
    </lineage>
</organism>
<feature type="region of interest" description="Disordered" evidence="1">
    <location>
        <begin position="190"/>
        <end position="237"/>
    </location>
</feature>
<feature type="compositionally biased region" description="Low complexity" evidence="1">
    <location>
        <begin position="202"/>
        <end position="211"/>
    </location>
</feature>
<feature type="compositionally biased region" description="Basic residues" evidence="1">
    <location>
        <begin position="153"/>
        <end position="164"/>
    </location>
</feature>
<evidence type="ECO:0000256" key="1">
    <source>
        <dbReference type="SAM" id="MobiDB-lite"/>
    </source>
</evidence>
<feature type="compositionally biased region" description="Basic and acidic residues" evidence="1">
    <location>
        <begin position="140"/>
        <end position="152"/>
    </location>
</feature>
<feature type="compositionally biased region" description="Basic residues" evidence="1">
    <location>
        <begin position="212"/>
        <end position="237"/>
    </location>
</feature>
<comment type="caution">
    <text evidence="2">The sequence shown here is derived from an EMBL/GenBank/DDBJ whole genome shotgun (WGS) entry which is preliminary data.</text>
</comment>
<dbReference type="EMBL" id="VSSQ01015059">
    <property type="protein sequence ID" value="MPM54989.1"/>
    <property type="molecule type" value="Genomic_DNA"/>
</dbReference>
<gene>
    <name evidence="2" type="ORF">SDC9_101772</name>
</gene>